<evidence type="ECO:0000256" key="5">
    <source>
        <dbReference type="ARBA" id="ARBA00023235"/>
    </source>
</evidence>
<feature type="region of interest" description="Disordered" evidence="7">
    <location>
        <begin position="1"/>
        <end position="26"/>
    </location>
</feature>
<dbReference type="SUPFAM" id="SSF56719">
    <property type="entry name" value="Type II DNA topoisomerase"/>
    <property type="match status" value="1"/>
</dbReference>
<organism evidence="9 10">
    <name type="scientific">Acidiluteibacter ferrifornacis</name>
    <dbReference type="NCBI Taxonomy" id="2692424"/>
    <lineage>
        <taxon>Bacteria</taxon>
        <taxon>Pseudomonadati</taxon>
        <taxon>Bacteroidota</taxon>
        <taxon>Flavobacteriia</taxon>
        <taxon>Flavobacteriales</taxon>
        <taxon>Cryomorphaceae</taxon>
        <taxon>Acidiluteibacter</taxon>
    </lineage>
</organism>
<dbReference type="RefSeq" id="WP_160632372.1">
    <property type="nucleotide sequence ID" value="NZ_WWNE01000005.1"/>
</dbReference>
<dbReference type="Gene3D" id="3.90.199.10">
    <property type="entry name" value="Topoisomerase II, domain 5"/>
    <property type="match status" value="1"/>
</dbReference>
<dbReference type="Gene3D" id="1.10.268.10">
    <property type="entry name" value="Topoisomerase, domain 3"/>
    <property type="match status" value="1"/>
</dbReference>
<feature type="compositionally biased region" description="Polar residues" evidence="7">
    <location>
        <begin position="886"/>
        <end position="897"/>
    </location>
</feature>
<dbReference type="NCBIfam" id="NF007209">
    <property type="entry name" value="PRK09631.1"/>
    <property type="match status" value="1"/>
</dbReference>
<dbReference type="GO" id="GO:0006265">
    <property type="term" value="P:DNA topological change"/>
    <property type="evidence" value="ECO:0007669"/>
    <property type="project" value="UniProtKB-UniRule"/>
</dbReference>
<dbReference type="GO" id="GO:0005737">
    <property type="term" value="C:cytoplasm"/>
    <property type="evidence" value="ECO:0007669"/>
    <property type="project" value="TreeGrafter"/>
</dbReference>
<dbReference type="NCBIfam" id="NF009397">
    <property type="entry name" value="PRK12758.1"/>
    <property type="match status" value="1"/>
</dbReference>
<evidence type="ECO:0000256" key="7">
    <source>
        <dbReference type="SAM" id="MobiDB-lite"/>
    </source>
</evidence>
<protein>
    <submittedName>
        <fullName evidence="9">DNA gyrase/topoisomerase IV subunit A</fullName>
    </submittedName>
</protein>
<dbReference type="Pfam" id="PF00521">
    <property type="entry name" value="DNA_topoisoIV"/>
    <property type="match status" value="1"/>
</dbReference>
<dbReference type="InterPro" id="IPR013758">
    <property type="entry name" value="Topo_IIA_A/C_ab"/>
</dbReference>
<dbReference type="EMBL" id="WWNE01000005">
    <property type="protein sequence ID" value="NBG65412.1"/>
    <property type="molecule type" value="Genomic_DNA"/>
</dbReference>
<dbReference type="GO" id="GO:0009330">
    <property type="term" value="C:DNA topoisomerase type II (double strand cut, ATP-hydrolyzing) complex"/>
    <property type="evidence" value="ECO:0007669"/>
    <property type="project" value="TreeGrafter"/>
</dbReference>
<evidence type="ECO:0000256" key="3">
    <source>
        <dbReference type="ARBA" id="ARBA00023029"/>
    </source>
</evidence>
<proteinExistence type="inferred from homology"/>
<keyword evidence="5 6" id="KW-0413">Isomerase</keyword>
<evidence type="ECO:0000313" key="9">
    <source>
        <dbReference type="EMBL" id="NBG65412.1"/>
    </source>
</evidence>
<dbReference type="PANTHER" id="PTHR43493:SF5">
    <property type="entry name" value="DNA GYRASE SUBUNIT A, CHLOROPLASTIC_MITOCHONDRIAL"/>
    <property type="match status" value="1"/>
</dbReference>
<evidence type="ECO:0000256" key="1">
    <source>
        <dbReference type="ARBA" id="ARBA00000185"/>
    </source>
</evidence>
<dbReference type="Gene3D" id="3.30.1360.40">
    <property type="match status" value="1"/>
</dbReference>
<evidence type="ECO:0000313" key="10">
    <source>
        <dbReference type="Proteomes" id="UP000470771"/>
    </source>
</evidence>
<keyword evidence="4 6" id="KW-0238">DNA-binding</keyword>
<dbReference type="InterPro" id="IPR002205">
    <property type="entry name" value="Topo_IIA_dom_A"/>
</dbReference>
<comment type="caution">
    <text evidence="9">The sequence shown here is derived from an EMBL/GenBank/DDBJ whole genome shotgun (WGS) entry which is preliminary data.</text>
</comment>
<evidence type="ECO:0000256" key="2">
    <source>
        <dbReference type="ARBA" id="ARBA00008263"/>
    </source>
</evidence>
<comment type="catalytic activity">
    <reaction evidence="1 6">
        <text>ATP-dependent breakage, passage and rejoining of double-stranded DNA.</text>
        <dbReference type="EC" id="5.6.2.2"/>
    </reaction>
</comment>
<dbReference type="GO" id="GO:0003918">
    <property type="term" value="F:DNA topoisomerase type II (double strand cut, ATP-hydrolyzing) activity"/>
    <property type="evidence" value="ECO:0007669"/>
    <property type="project" value="UniProtKB-EC"/>
</dbReference>
<dbReference type="InterPro" id="IPR013760">
    <property type="entry name" value="Topo_IIA-like_dom_sf"/>
</dbReference>
<dbReference type="GO" id="GO:0003677">
    <property type="term" value="F:DNA binding"/>
    <property type="evidence" value="ECO:0007669"/>
    <property type="project" value="UniProtKB-UniRule"/>
</dbReference>
<sequence>MAEDIDDPIEENNENEEEQLEATDSSDLGNVINVSGMYNEWFLDYASYVILERAVPHINDGLKPVQRRILHSLKELDDGRYHKVANVIGNTMKFHPHGDASIGDAMVQIGQKDLLLDCQGNWGNILTGDRAAAPRYIEVRLSKFALDVVFNAKTTEWAASYDSRGKEPVTLPVKFPLLLAQGVEGIAVGLACKMLPHNFNELIDSSIAILKNKPFTLLPDFQTGGAADFSNYNDGIRGGKVRVRAKISQTEKKSLVISEIPFGTNTSSLIDSIIKANDKGKIKIKNIEDNTSENVEINIYLPSGVSPDKTIDALYAFTDCEVSISPNSGVIENNKPKFLGVTEILKISTNQTKNLLQMELEIRKGELQEQWHFSSLEKIFIENRIYRDIEEQETMEGIIKAVYDGLAPFTKHLLRAVTDDDVNRLLEIRIKRISKFDSFKADELIKRIEDEIEEINHHLDNLVDYTIAYFKRIKEKYGKGRERKTEIKSFETIDATKVAVANTKLYVQRAEGFVGHGLKKSDAEFVADCSDIDDIIVFREDGKMMVTKISSKTFVGKNILHVAVWKKGDKRTIYNLVYQDGSTGPAMMKRFAVTSITRDKEYDLTAGSPKSKILYFSANPNGEAEVVNVQLRPRPKLKKLKFDLDFSELAIKGRSAKGNTVTKNIVSKIKLKEEGVSTLGARKIWFDDTVQRLNTEGRGELLGAFKAEDKILTVMQSGTLRLVGFNVSNHFEDDLILIEKWNPEKPLAAVYYDGEKKDYFVKRFLVEDTDKKQTFITEHSDSRLEIVSSETLPVVSVSFRKEKGKDERATEIINLNEFIAVKGFKALGNKLTPHSVKAIDIVPVEEAKAILGIEDEPEEEVVEEEVEGGESNAANPEEGSKESTEETMSTNKLTEQTESQKEKSRPPKKGKIIDPNEDTDNQISLF</sequence>
<accession>A0A6N9NHU8</accession>
<dbReference type="SMART" id="SM00434">
    <property type="entry name" value="TOP4c"/>
    <property type="match status" value="1"/>
</dbReference>
<feature type="region of interest" description="Disordered" evidence="7">
    <location>
        <begin position="852"/>
        <end position="926"/>
    </location>
</feature>
<keyword evidence="3 6" id="KW-0799">Topoisomerase</keyword>
<dbReference type="PROSITE" id="PS52040">
    <property type="entry name" value="TOPO_IIA"/>
    <property type="match status" value="1"/>
</dbReference>
<name>A0A6N9NHU8_9FLAO</name>
<keyword evidence="10" id="KW-1185">Reference proteome</keyword>
<dbReference type="Proteomes" id="UP000470771">
    <property type="component" value="Unassembled WGS sequence"/>
</dbReference>
<dbReference type="InterPro" id="IPR050220">
    <property type="entry name" value="Type_II_DNA_Topoisomerases"/>
</dbReference>
<dbReference type="GO" id="GO:0005524">
    <property type="term" value="F:ATP binding"/>
    <property type="evidence" value="ECO:0007669"/>
    <property type="project" value="InterPro"/>
</dbReference>
<comment type="similarity">
    <text evidence="2">Belongs to the type II topoisomerase GyrA/ParC subunit family.</text>
</comment>
<dbReference type="PANTHER" id="PTHR43493">
    <property type="entry name" value="DNA GYRASE/TOPOISOMERASE SUBUNIT A"/>
    <property type="match status" value="1"/>
</dbReference>
<evidence type="ECO:0000256" key="6">
    <source>
        <dbReference type="PROSITE-ProRule" id="PRU01384"/>
    </source>
</evidence>
<feature type="active site" description="O-(5'-phospho-DNA)-tyrosine intermediate" evidence="6">
    <location>
        <position position="136"/>
    </location>
</feature>
<evidence type="ECO:0000259" key="8">
    <source>
        <dbReference type="PROSITE" id="PS52040"/>
    </source>
</evidence>
<feature type="compositionally biased region" description="Acidic residues" evidence="7">
    <location>
        <begin position="1"/>
        <end position="21"/>
    </location>
</feature>
<evidence type="ECO:0000256" key="4">
    <source>
        <dbReference type="ARBA" id="ARBA00023125"/>
    </source>
</evidence>
<dbReference type="InterPro" id="IPR013757">
    <property type="entry name" value="Topo_IIA_A_a_sf"/>
</dbReference>
<feature type="domain" description="Topo IIA-type catalytic" evidence="8">
    <location>
        <begin position="55"/>
        <end position="455"/>
    </location>
</feature>
<gene>
    <name evidence="9" type="ORF">GQN54_04755</name>
</gene>
<dbReference type="AlphaFoldDB" id="A0A6N9NHU8"/>
<reference evidence="9 10" key="1">
    <citation type="submission" date="2019-12" db="EMBL/GenBank/DDBJ databases">
        <authorList>
            <person name="Zhao J."/>
        </authorList>
    </citation>
    <scope>NUCLEOTIDE SEQUENCE [LARGE SCALE GENOMIC DNA]</scope>
    <source>
        <strain evidence="9 10">S-15</strain>
    </source>
</reference>
<feature type="compositionally biased region" description="Acidic residues" evidence="7">
    <location>
        <begin position="853"/>
        <end position="868"/>
    </location>
</feature>